<accession>A0ABV2Q5H8</accession>
<comment type="caution">
    <text evidence="1">The sequence shown here is derived from an EMBL/GenBank/DDBJ whole genome shotgun (WGS) entry which is preliminary data.</text>
</comment>
<organism evidence="1 2">
    <name type="scientific">Ottowia thiooxydans</name>
    <dbReference type="NCBI Taxonomy" id="219182"/>
    <lineage>
        <taxon>Bacteria</taxon>
        <taxon>Pseudomonadati</taxon>
        <taxon>Pseudomonadota</taxon>
        <taxon>Betaproteobacteria</taxon>
        <taxon>Burkholderiales</taxon>
        <taxon>Comamonadaceae</taxon>
        <taxon>Ottowia</taxon>
    </lineage>
</organism>
<evidence type="ECO:0008006" key="3">
    <source>
        <dbReference type="Google" id="ProtNLM"/>
    </source>
</evidence>
<name>A0ABV2Q5H8_9BURK</name>
<dbReference type="InterPro" id="IPR005077">
    <property type="entry name" value="Peptidase_C11"/>
</dbReference>
<keyword evidence="2" id="KW-1185">Reference proteome</keyword>
<dbReference type="RefSeq" id="WP_354441968.1">
    <property type="nucleotide sequence ID" value="NZ_JBEPSH010000002.1"/>
</dbReference>
<evidence type="ECO:0000313" key="2">
    <source>
        <dbReference type="Proteomes" id="UP001549320"/>
    </source>
</evidence>
<protein>
    <recommendedName>
        <fullName evidence="3">Peptidase C11</fullName>
    </recommendedName>
</protein>
<evidence type="ECO:0000313" key="1">
    <source>
        <dbReference type="EMBL" id="MET4576093.1"/>
    </source>
</evidence>
<dbReference type="Pfam" id="PF03415">
    <property type="entry name" value="Peptidase_C11"/>
    <property type="match status" value="1"/>
</dbReference>
<reference evidence="1 2" key="1">
    <citation type="submission" date="2024-06" db="EMBL/GenBank/DDBJ databases">
        <title>Sorghum-associated microbial communities from plants grown in Nebraska, USA.</title>
        <authorList>
            <person name="Schachtman D."/>
        </authorList>
    </citation>
    <scope>NUCLEOTIDE SEQUENCE [LARGE SCALE GENOMIC DNA]</scope>
    <source>
        <strain evidence="1 2">2709</strain>
    </source>
</reference>
<dbReference type="PROSITE" id="PS51257">
    <property type="entry name" value="PROKAR_LIPOPROTEIN"/>
    <property type="match status" value="1"/>
</dbReference>
<dbReference type="Proteomes" id="UP001549320">
    <property type="component" value="Unassembled WGS sequence"/>
</dbReference>
<dbReference type="PANTHER" id="PTHR37835">
    <property type="entry name" value="ALPHA-CLOSTRIPAIN"/>
    <property type="match status" value="1"/>
</dbReference>
<dbReference type="EMBL" id="JBEPSH010000002">
    <property type="protein sequence ID" value="MET4576093.1"/>
    <property type="molecule type" value="Genomic_DNA"/>
</dbReference>
<dbReference type="PANTHER" id="PTHR37835:SF1">
    <property type="entry name" value="ALPHA-CLOSTRIPAIN"/>
    <property type="match status" value="1"/>
</dbReference>
<dbReference type="Gene3D" id="3.40.50.11970">
    <property type="match status" value="1"/>
</dbReference>
<sequence>MLLDRRHFLASSAAMLAAGLAACGGGDNDDGTKVRTTVLVYMLGSDLESGSDQATHNLREMLSTPGNSEVRVLITTGGADKVDPKGLVSNWKTVKRFELADARLNELQDLGSQNMDESATLEDFLAWGYKTAPAERYMLMMWDHGGGYFGFGKDENFPDGPGVMSISALANALSSAQKTSGIKLDYIGFDACLMATVEVAHRLQPYARFLGASQELEPGSGWDWQANTQTLTGQPDISMADFGRASAEAFLAKQKRESGRNPIKQITGLADYSTFSIMDMEKIPALMQQIDVWARAMLTSYNPEVARAAMAKAGTRESAFWPPLLAQSQHLAAAKADTAAAEVDPTIEHFKRVAQQRLRAISFGNESIMALDKPQLNLVDLGHFAALLAAEGIASAEQKALQEALLRAVHFNAAGPRAAHATGLSIYFPKGQQSELHAQMYASMNMPAGYLSLVQRHVRQVSIKPSIIEISPLQVSTVGVSVIEANIASLYGVEDADLMLVQTNLGGPARLIGSLPIAGALVLPTGIALFDTDDWLLLDGQPLLLETLRYEAATEDSGPAYSLGAPVLLKRAGGEEPELSMLIVRVEKDEDGELSMEIQGLQNIDLDDVDAPADRVDSDLSVGDVLTPVHLMYDLERNKVYEKDGQPVIAFGEPITLTEDSGLASGPLPSGQHQLCLMVTDTVGEDALSSVLEFARE</sequence>
<gene>
    <name evidence="1" type="ORF">ABIE13_001193</name>
</gene>
<proteinExistence type="predicted"/>